<evidence type="ECO:0000313" key="7">
    <source>
        <dbReference type="EMBL" id="RCA09588.1"/>
    </source>
</evidence>
<organism evidence="7 8">
    <name type="scientific">Enterococcus durans</name>
    <dbReference type="NCBI Taxonomy" id="53345"/>
    <lineage>
        <taxon>Bacteria</taxon>
        <taxon>Bacillati</taxon>
        <taxon>Bacillota</taxon>
        <taxon>Bacilli</taxon>
        <taxon>Lactobacillales</taxon>
        <taxon>Enterococcaceae</taxon>
        <taxon>Enterococcus</taxon>
    </lineage>
</organism>
<feature type="transmembrane region" description="Helical" evidence="6">
    <location>
        <begin position="321"/>
        <end position="345"/>
    </location>
</feature>
<feature type="transmembrane region" description="Helical" evidence="6">
    <location>
        <begin position="86"/>
        <end position="113"/>
    </location>
</feature>
<feature type="transmembrane region" description="Helical" evidence="6">
    <location>
        <begin position="229"/>
        <end position="254"/>
    </location>
</feature>
<evidence type="ECO:0000256" key="1">
    <source>
        <dbReference type="ARBA" id="ARBA00004651"/>
    </source>
</evidence>
<accession>A0A367CAT4</accession>
<protein>
    <recommendedName>
        <fullName evidence="9">MFS transporter</fullName>
    </recommendedName>
</protein>
<feature type="transmembrane region" description="Helical" evidence="6">
    <location>
        <begin position="357"/>
        <end position="380"/>
    </location>
</feature>
<dbReference type="AlphaFoldDB" id="A0A367CAT4"/>
<comment type="subcellular location">
    <subcellularLocation>
        <location evidence="1">Cell membrane</location>
        <topology evidence="1">Multi-pass membrane protein</topology>
    </subcellularLocation>
</comment>
<dbReference type="GO" id="GO:0005886">
    <property type="term" value="C:plasma membrane"/>
    <property type="evidence" value="ECO:0007669"/>
    <property type="project" value="UniProtKB-SubCell"/>
</dbReference>
<dbReference type="Gene3D" id="1.20.1250.20">
    <property type="entry name" value="MFS general substrate transporter like domains"/>
    <property type="match status" value="1"/>
</dbReference>
<dbReference type="PANTHER" id="PTHR23513">
    <property type="entry name" value="INTEGRAL MEMBRANE EFFLUX PROTEIN-RELATED"/>
    <property type="match status" value="1"/>
</dbReference>
<proteinExistence type="predicted"/>
<keyword evidence="4 6" id="KW-1133">Transmembrane helix</keyword>
<dbReference type="Proteomes" id="UP000252797">
    <property type="component" value="Unassembled WGS sequence"/>
</dbReference>
<dbReference type="GO" id="GO:0022857">
    <property type="term" value="F:transmembrane transporter activity"/>
    <property type="evidence" value="ECO:0007669"/>
    <property type="project" value="InterPro"/>
</dbReference>
<feature type="transmembrane region" description="Helical" evidence="6">
    <location>
        <begin position="299"/>
        <end position="315"/>
    </location>
</feature>
<name>A0A367CAT4_9ENTE</name>
<dbReference type="RefSeq" id="WP_113846381.1">
    <property type="nucleotide sequence ID" value="NZ_JADPAK010000009.1"/>
</dbReference>
<feature type="transmembrane region" description="Helical" evidence="6">
    <location>
        <begin position="386"/>
        <end position="404"/>
    </location>
</feature>
<dbReference type="PANTHER" id="PTHR23513:SF6">
    <property type="entry name" value="MAJOR FACILITATOR SUPERFAMILY ASSOCIATED DOMAIN-CONTAINING PROTEIN"/>
    <property type="match status" value="1"/>
</dbReference>
<feature type="transmembrane region" description="Helical" evidence="6">
    <location>
        <begin position="158"/>
        <end position="191"/>
    </location>
</feature>
<keyword evidence="5 6" id="KW-0472">Membrane</keyword>
<evidence type="ECO:0000313" key="8">
    <source>
        <dbReference type="Proteomes" id="UP000252797"/>
    </source>
</evidence>
<keyword evidence="3 6" id="KW-0812">Transmembrane</keyword>
<reference evidence="7 8" key="1">
    <citation type="submission" date="2015-06" db="EMBL/GenBank/DDBJ databases">
        <title>The Genome Sequence of Enterococcus durans 4EA1.</title>
        <authorList>
            <consortium name="The Broad Institute Genomics Platform"/>
            <consortium name="The Broad Institute Genome Sequencing Center for Infectious Disease"/>
            <person name="Earl A.M."/>
            <person name="Van Tyne D."/>
            <person name="Lebreton F."/>
            <person name="Saavedra J.T."/>
            <person name="Gilmore M.S."/>
            <person name="Manson Mcguire A."/>
            <person name="Clock S."/>
            <person name="Crupain M."/>
            <person name="Rangan U."/>
            <person name="Young S."/>
            <person name="Abouelleil A."/>
            <person name="Cao P."/>
            <person name="Chapman S.B."/>
            <person name="Griggs A."/>
            <person name="Priest M."/>
            <person name="Shea T."/>
            <person name="Wortman J."/>
            <person name="Nusbaum C."/>
            <person name="Birren B."/>
        </authorList>
    </citation>
    <scope>NUCLEOTIDE SEQUENCE [LARGE SCALE GENOMIC DNA]</scope>
    <source>
        <strain evidence="7 8">4EA1</strain>
    </source>
</reference>
<keyword evidence="2" id="KW-1003">Cell membrane</keyword>
<feature type="transmembrane region" description="Helical" evidence="6">
    <location>
        <begin position="260"/>
        <end position="287"/>
    </location>
</feature>
<dbReference type="SUPFAM" id="SSF103473">
    <property type="entry name" value="MFS general substrate transporter"/>
    <property type="match status" value="1"/>
</dbReference>
<comment type="caution">
    <text evidence="7">The sequence shown here is derived from an EMBL/GenBank/DDBJ whole genome shotgun (WGS) entry which is preliminary data.</text>
</comment>
<feature type="transmembrane region" description="Helical" evidence="6">
    <location>
        <begin position="12"/>
        <end position="31"/>
    </location>
</feature>
<dbReference type="EMBL" id="LEPB01000007">
    <property type="protein sequence ID" value="RCA09588.1"/>
    <property type="molecule type" value="Genomic_DNA"/>
</dbReference>
<evidence type="ECO:0000256" key="6">
    <source>
        <dbReference type="SAM" id="Phobius"/>
    </source>
</evidence>
<dbReference type="InterPro" id="IPR036259">
    <property type="entry name" value="MFS_trans_sf"/>
</dbReference>
<gene>
    <name evidence="7" type="ORF">EA71_02905</name>
</gene>
<evidence type="ECO:0000256" key="5">
    <source>
        <dbReference type="ARBA" id="ARBA00023136"/>
    </source>
</evidence>
<dbReference type="Pfam" id="PF07690">
    <property type="entry name" value="MFS_1"/>
    <property type="match status" value="1"/>
</dbReference>
<feature type="transmembrane region" description="Helical" evidence="6">
    <location>
        <begin position="43"/>
        <end position="66"/>
    </location>
</feature>
<evidence type="ECO:0000256" key="4">
    <source>
        <dbReference type="ARBA" id="ARBA00022989"/>
    </source>
</evidence>
<evidence type="ECO:0000256" key="2">
    <source>
        <dbReference type="ARBA" id="ARBA00022475"/>
    </source>
</evidence>
<evidence type="ECO:0000256" key="3">
    <source>
        <dbReference type="ARBA" id="ARBA00022692"/>
    </source>
</evidence>
<sequence>MDVFIHNRAFRQLSLANFFSMVGDKLFYLAMMTYVSTLPNAQLAIGLITASELIPQMFSSYTGYLADSTRKRARFLILSDLFRSGIYLLVGSLFVLDVTGWFIIGAIALLNLISDFYGTYASGLRQPLIVRVTGESEFVQASGFTQSMSQILSIMAQFAGASLLFIVTYAQLAVVNALTFFLSGTIMFLFFKQHKKLSINEHFSSEQSQQSFRKVIITSIHTLKDETSLLGVISAVVFLNGMLSSLVPILQMLIVADKRLIVGSYGFTLVLLNVTVSASLALGGLLGTKYLKNVSLKQLIVFCLVSICLLLPVILTHKIFAILLLLVPIYFLVGTMIPKLTGWIVSVAEKEKLATTIGMVNTLLIGLAPLATFVVVAISSLFSPEWAIYLLLISSLFLLIVHVIKKSRVK</sequence>
<dbReference type="InterPro" id="IPR011701">
    <property type="entry name" value="MFS"/>
</dbReference>
<evidence type="ECO:0008006" key="9">
    <source>
        <dbReference type="Google" id="ProtNLM"/>
    </source>
</evidence>